<dbReference type="InterPro" id="IPR004588">
    <property type="entry name" value="IspG_bac-typ"/>
</dbReference>
<dbReference type="InterPro" id="IPR016425">
    <property type="entry name" value="IspG_bac"/>
</dbReference>
<keyword evidence="1 7" id="KW-0004">4Fe-4S</keyword>
<keyword evidence="3 7" id="KW-0560">Oxidoreductase</keyword>
<feature type="domain" description="IspG TIM-barrel" evidence="8">
    <location>
        <begin position="12"/>
        <end position="258"/>
    </location>
</feature>
<keyword evidence="5 7" id="KW-0411">Iron-sulfur</keyword>
<dbReference type="Gene3D" id="3.30.413.10">
    <property type="entry name" value="Sulfite Reductase Hemoprotein, domain 1"/>
    <property type="match status" value="1"/>
</dbReference>
<dbReference type="PIRSF" id="PIRSF004640">
    <property type="entry name" value="IspG"/>
    <property type="match status" value="1"/>
</dbReference>
<feature type="binding site" evidence="7">
    <location>
        <position position="280"/>
    </location>
    <ligand>
        <name>[4Fe-4S] cluster</name>
        <dbReference type="ChEBI" id="CHEBI:49883"/>
    </ligand>
</feature>
<comment type="similarity">
    <text evidence="7">Belongs to the IspG family.</text>
</comment>
<evidence type="ECO:0000256" key="1">
    <source>
        <dbReference type="ARBA" id="ARBA00022485"/>
    </source>
</evidence>
<evidence type="ECO:0000313" key="10">
    <source>
        <dbReference type="EMBL" id="TES87185.1"/>
    </source>
</evidence>
<evidence type="ECO:0000313" key="11">
    <source>
        <dbReference type="Proteomes" id="UP000320781"/>
    </source>
</evidence>
<comment type="function">
    <text evidence="7">Converts 2C-methyl-D-erythritol 2,4-cyclodiphosphate (ME-2,4cPP) into 1-hydroxy-2-methyl-2-(E)-butenyl 4-diphosphate.</text>
</comment>
<dbReference type="PANTHER" id="PTHR30454:SF0">
    <property type="entry name" value="4-HYDROXY-3-METHYLBUT-2-EN-1-YL DIPHOSPHATE SYNTHASE (FERREDOXIN), CHLOROPLASTIC"/>
    <property type="match status" value="1"/>
</dbReference>
<dbReference type="GO" id="GO:0019288">
    <property type="term" value="P:isopentenyl diphosphate biosynthetic process, methylerythritol 4-phosphate pathway"/>
    <property type="evidence" value="ECO:0007669"/>
    <property type="project" value="UniProtKB-UniRule"/>
</dbReference>
<evidence type="ECO:0000256" key="5">
    <source>
        <dbReference type="ARBA" id="ARBA00023014"/>
    </source>
</evidence>
<comment type="cofactor">
    <cofactor evidence="7">
        <name>[4Fe-4S] cluster</name>
        <dbReference type="ChEBI" id="CHEBI:49883"/>
    </cofactor>
    <text evidence="7">Binds 1 [4Fe-4S] cluster.</text>
</comment>
<evidence type="ECO:0000256" key="7">
    <source>
        <dbReference type="HAMAP-Rule" id="MF_00159"/>
    </source>
</evidence>
<dbReference type="NCBIfam" id="TIGR00612">
    <property type="entry name" value="ispG_gcpE"/>
    <property type="match status" value="1"/>
</dbReference>
<reference evidence="10 11" key="1">
    <citation type="submission" date="2019-03" db="EMBL/GenBank/DDBJ databases">
        <title>Metabolic potential of uncultured bacteria and archaea associated with petroleum seepage in deep-sea sediments.</title>
        <authorList>
            <person name="Dong X."/>
            <person name="Hubert C."/>
        </authorList>
    </citation>
    <scope>NUCLEOTIDE SEQUENCE [LARGE SCALE GENOMIC DNA]</scope>
    <source>
        <strain evidence="10">E44_bin92</strain>
    </source>
</reference>
<evidence type="ECO:0000256" key="6">
    <source>
        <dbReference type="ARBA" id="ARBA00023229"/>
    </source>
</evidence>
<evidence type="ECO:0000259" key="9">
    <source>
        <dbReference type="Pfam" id="PF26540"/>
    </source>
</evidence>
<dbReference type="Pfam" id="PF04551">
    <property type="entry name" value="GcpE"/>
    <property type="match status" value="1"/>
</dbReference>
<sequence length="367" mass="39360">MPWTTPKERRKTRSVKVGKVIIGGGSPVVVQGMTKTPTENISATLRQIMELEEAGARIVRIALPNMRAVKALSKIRKKAKIALAGDIHFHSQLAIAAIRAGIDKIRINPGNMTEEGILQVAEEAKGSGIPLRIGVNSGSLKEGFLSKPTKNRRTNPIQEVAQAMVRSALKTVRLLEEESFRDIIVSLKSPRVLTTVYSCQLISQKIPYPLHLGITAAGPAPQGIIRSAAGLAILLAGGIGDTIRVSLTGDPVQEVKTAHEILQSLDFIKDRVTLISCPTCGRCKIDLVSVVSEVASRIEEVKLPLTVAVMGCEVNGPGEAREADIGIACGKKGALLFKKGKVSGKIDKRDLAGVLLREVTKWGQEES</sequence>
<dbReference type="AlphaFoldDB" id="A0A523QMW3"/>
<dbReference type="GO" id="GO:0141197">
    <property type="term" value="F:4-hydroxy-3-methylbut-2-enyl-diphosphate synthase activity (flavodoxin)"/>
    <property type="evidence" value="ECO:0007669"/>
    <property type="project" value="UniProtKB-EC"/>
</dbReference>
<proteinExistence type="inferred from homology"/>
<protein>
    <recommendedName>
        <fullName evidence="7">4-hydroxy-3-methylbut-2-en-1-yl diphosphate synthase (flavodoxin)</fullName>
        <ecNumber evidence="7">1.17.7.3</ecNumber>
    </recommendedName>
    <alternativeName>
        <fullName evidence="7">1-hydroxy-2-methyl-2-(E)-butenyl 4-diphosphate synthase</fullName>
    </alternativeName>
</protein>
<dbReference type="SUPFAM" id="SSF51717">
    <property type="entry name" value="Dihydropteroate synthetase-like"/>
    <property type="match status" value="1"/>
</dbReference>
<keyword evidence="6 7" id="KW-0414">Isoprene biosynthesis</keyword>
<evidence type="ECO:0000256" key="4">
    <source>
        <dbReference type="ARBA" id="ARBA00023004"/>
    </source>
</evidence>
<organism evidence="10 11">
    <name type="scientific">Aerophobetes bacterium</name>
    <dbReference type="NCBI Taxonomy" id="2030807"/>
    <lineage>
        <taxon>Bacteria</taxon>
        <taxon>Candidatus Aerophobota</taxon>
    </lineage>
</organism>
<dbReference type="PANTHER" id="PTHR30454">
    <property type="entry name" value="4-HYDROXY-3-METHYLBUT-2-EN-1-YL DIPHOSPHATE SYNTHASE"/>
    <property type="match status" value="1"/>
</dbReference>
<dbReference type="HAMAP" id="MF_00159">
    <property type="entry name" value="IspG"/>
    <property type="match status" value="1"/>
</dbReference>
<feature type="domain" description="IspG C-terminal" evidence="9">
    <location>
        <begin position="274"/>
        <end position="360"/>
    </location>
</feature>
<comment type="caution">
    <text evidence="10">The sequence shown here is derived from an EMBL/GenBank/DDBJ whole genome shotgun (WGS) entry which is preliminary data.</text>
</comment>
<evidence type="ECO:0000256" key="3">
    <source>
        <dbReference type="ARBA" id="ARBA00023002"/>
    </source>
</evidence>
<dbReference type="GO" id="GO:0005506">
    <property type="term" value="F:iron ion binding"/>
    <property type="evidence" value="ECO:0007669"/>
    <property type="project" value="InterPro"/>
</dbReference>
<dbReference type="EC" id="1.17.7.3" evidence="7"/>
<gene>
    <name evidence="7 10" type="primary">ispG</name>
    <name evidence="10" type="synonym">gcpE</name>
    <name evidence="10" type="ORF">E3J95_00050</name>
</gene>
<evidence type="ECO:0000256" key="2">
    <source>
        <dbReference type="ARBA" id="ARBA00022723"/>
    </source>
</evidence>
<feature type="binding site" evidence="7">
    <location>
        <position position="319"/>
    </location>
    <ligand>
        <name>[4Fe-4S] cluster</name>
        <dbReference type="ChEBI" id="CHEBI:49883"/>
    </ligand>
</feature>
<feature type="binding site" evidence="7">
    <location>
        <position position="277"/>
    </location>
    <ligand>
        <name>[4Fe-4S] cluster</name>
        <dbReference type="ChEBI" id="CHEBI:49883"/>
    </ligand>
</feature>
<keyword evidence="4 7" id="KW-0408">Iron</keyword>
<dbReference type="InterPro" id="IPR058579">
    <property type="entry name" value="IspG_C"/>
</dbReference>
<dbReference type="GO" id="GO:0046429">
    <property type="term" value="F:4-hydroxy-3-methylbut-2-en-1-yl diphosphate synthase activity (ferredoxin)"/>
    <property type="evidence" value="ECO:0007669"/>
    <property type="project" value="UniProtKB-UniRule"/>
</dbReference>
<accession>A0A523QMW3</accession>
<evidence type="ECO:0000259" key="8">
    <source>
        <dbReference type="Pfam" id="PF04551"/>
    </source>
</evidence>
<dbReference type="UniPathway" id="UPA00056">
    <property type="reaction ID" value="UER00096"/>
</dbReference>
<feature type="binding site" evidence="7">
    <location>
        <position position="312"/>
    </location>
    <ligand>
        <name>[4Fe-4S] cluster</name>
        <dbReference type="ChEBI" id="CHEBI:49883"/>
    </ligand>
</feature>
<dbReference type="NCBIfam" id="NF001540">
    <property type="entry name" value="PRK00366.1"/>
    <property type="match status" value="1"/>
</dbReference>
<dbReference type="SUPFAM" id="SSF56014">
    <property type="entry name" value="Nitrite and sulphite reductase 4Fe-4S domain-like"/>
    <property type="match status" value="1"/>
</dbReference>
<dbReference type="GO" id="GO:0051539">
    <property type="term" value="F:4 iron, 4 sulfur cluster binding"/>
    <property type="evidence" value="ECO:0007669"/>
    <property type="project" value="UniProtKB-UniRule"/>
</dbReference>
<dbReference type="Pfam" id="PF26540">
    <property type="entry name" value="GcpE_C"/>
    <property type="match status" value="1"/>
</dbReference>
<comment type="catalytic activity">
    <reaction evidence="7">
        <text>(2E)-4-hydroxy-3-methylbut-2-enyl diphosphate + oxidized [flavodoxin] + H2O + 2 H(+) = 2-C-methyl-D-erythritol 2,4-cyclic diphosphate + reduced [flavodoxin]</text>
        <dbReference type="Rhea" id="RHEA:43604"/>
        <dbReference type="Rhea" id="RHEA-COMP:10622"/>
        <dbReference type="Rhea" id="RHEA-COMP:10623"/>
        <dbReference type="ChEBI" id="CHEBI:15377"/>
        <dbReference type="ChEBI" id="CHEBI:15378"/>
        <dbReference type="ChEBI" id="CHEBI:57618"/>
        <dbReference type="ChEBI" id="CHEBI:58210"/>
        <dbReference type="ChEBI" id="CHEBI:58483"/>
        <dbReference type="ChEBI" id="CHEBI:128753"/>
        <dbReference type="EC" id="1.17.7.3"/>
    </reaction>
</comment>
<dbReference type="InterPro" id="IPR058578">
    <property type="entry name" value="IspG_TIM"/>
</dbReference>
<dbReference type="Proteomes" id="UP000320781">
    <property type="component" value="Unassembled WGS sequence"/>
</dbReference>
<comment type="pathway">
    <text evidence="7">Isoprenoid biosynthesis; isopentenyl diphosphate biosynthesis via DXP pathway; isopentenyl diphosphate from 1-deoxy-D-xylulose 5-phosphate: step 5/6.</text>
</comment>
<dbReference type="EMBL" id="SOKU01000002">
    <property type="protein sequence ID" value="TES87185.1"/>
    <property type="molecule type" value="Genomic_DNA"/>
</dbReference>
<dbReference type="InterPro" id="IPR011005">
    <property type="entry name" value="Dihydropteroate_synth-like_sf"/>
</dbReference>
<dbReference type="InterPro" id="IPR045854">
    <property type="entry name" value="NO2/SO3_Rdtase_4Fe4S_sf"/>
</dbReference>
<keyword evidence="2 7" id="KW-0479">Metal-binding</keyword>
<dbReference type="Gene3D" id="3.20.20.20">
    <property type="entry name" value="Dihydropteroate synthase-like"/>
    <property type="match status" value="1"/>
</dbReference>
<dbReference type="GO" id="GO:0016114">
    <property type="term" value="P:terpenoid biosynthetic process"/>
    <property type="evidence" value="ECO:0007669"/>
    <property type="project" value="InterPro"/>
</dbReference>
<name>A0A523QMW3_UNCAE</name>